<dbReference type="CDD" id="cd06168">
    <property type="entry name" value="LSMD1"/>
    <property type="match status" value="1"/>
</dbReference>
<evidence type="ECO:0000313" key="2">
    <source>
        <dbReference type="EMBL" id="SGZ47205.1"/>
    </source>
</evidence>
<dbReference type="AlphaFoldDB" id="A0A1L0B7U5"/>
<dbReference type="PROSITE" id="PS52002">
    <property type="entry name" value="SM"/>
    <property type="match status" value="1"/>
</dbReference>
<sequence length="79" mass="8881">MDPQNYIGSSLRIKTVDGRLLDGVLTVIDPFGNLLLSNVKETSQDRLNTSKLRERELGLVSVPRDRIISVMQDKKQVTV</sequence>
<evidence type="ECO:0000259" key="1">
    <source>
        <dbReference type="PROSITE" id="PS52002"/>
    </source>
</evidence>
<dbReference type="STRING" id="45354.A0A1L0B7U5"/>
<dbReference type="InterPro" id="IPR047575">
    <property type="entry name" value="Sm"/>
</dbReference>
<evidence type="ECO:0000313" key="3">
    <source>
        <dbReference type="Proteomes" id="UP000182334"/>
    </source>
</evidence>
<organism evidence="2 3">
    <name type="scientific">Sungouiella intermedia</name>
    <dbReference type="NCBI Taxonomy" id="45354"/>
    <lineage>
        <taxon>Eukaryota</taxon>
        <taxon>Fungi</taxon>
        <taxon>Dikarya</taxon>
        <taxon>Ascomycota</taxon>
        <taxon>Saccharomycotina</taxon>
        <taxon>Pichiomycetes</taxon>
        <taxon>Metschnikowiaceae</taxon>
        <taxon>Sungouiella</taxon>
    </lineage>
</organism>
<protein>
    <submittedName>
        <fullName evidence="2">CIC11C00000002871</fullName>
    </submittedName>
</protein>
<dbReference type="InterPro" id="IPR010920">
    <property type="entry name" value="LSM_dom_sf"/>
</dbReference>
<dbReference type="Gene3D" id="2.30.30.100">
    <property type="match status" value="1"/>
</dbReference>
<dbReference type="EMBL" id="LT635756">
    <property type="protein sequence ID" value="SGZ47205.1"/>
    <property type="molecule type" value="Genomic_DNA"/>
</dbReference>
<reference evidence="2 3" key="1">
    <citation type="submission" date="2016-10" db="EMBL/GenBank/DDBJ databases">
        <authorList>
            <person name="de Groot N.N."/>
        </authorList>
    </citation>
    <scope>NUCLEOTIDE SEQUENCE [LARGE SCALE GENOMIC DNA]</scope>
    <source>
        <strain evidence="2 3">CBS 141442</strain>
    </source>
</reference>
<dbReference type="GO" id="GO:0031417">
    <property type="term" value="C:NatC complex"/>
    <property type="evidence" value="ECO:0007669"/>
    <property type="project" value="InterPro"/>
</dbReference>
<dbReference type="OrthoDB" id="368909at2759"/>
<dbReference type="InterPro" id="IPR034110">
    <property type="entry name" value="LSMD1_Sm"/>
</dbReference>
<name>A0A1L0B7U5_9ASCO</name>
<proteinExistence type="predicted"/>
<dbReference type="SMART" id="SM00651">
    <property type="entry name" value="Sm"/>
    <property type="match status" value="1"/>
</dbReference>
<keyword evidence="3" id="KW-1185">Reference proteome</keyword>
<gene>
    <name evidence="2" type="ORF">SAMEA4029010_CIC11G00000002871</name>
</gene>
<dbReference type="GO" id="GO:0003723">
    <property type="term" value="F:RNA binding"/>
    <property type="evidence" value="ECO:0007669"/>
    <property type="project" value="InterPro"/>
</dbReference>
<dbReference type="Proteomes" id="UP000182334">
    <property type="component" value="Chromosome I"/>
</dbReference>
<feature type="domain" description="Sm" evidence="1">
    <location>
        <begin position="1"/>
        <end position="76"/>
    </location>
</feature>
<dbReference type="InterPro" id="IPR001163">
    <property type="entry name" value="Sm_dom_euk/arc"/>
</dbReference>
<accession>A0A1L0B7U5</accession>
<dbReference type="Pfam" id="PF01423">
    <property type="entry name" value="LSM"/>
    <property type="match status" value="1"/>
</dbReference>
<dbReference type="SUPFAM" id="SSF50182">
    <property type="entry name" value="Sm-like ribonucleoproteins"/>
    <property type="match status" value="1"/>
</dbReference>